<evidence type="ECO:0000313" key="4">
    <source>
        <dbReference type="Proteomes" id="UP000748308"/>
    </source>
</evidence>
<organism evidence="3 4">
    <name type="scientific">Eiseniibacteriota bacterium</name>
    <dbReference type="NCBI Taxonomy" id="2212470"/>
    <lineage>
        <taxon>Bacteria</taxon>
        <taxon>Candidatus Eiseniibacteriota</taxon>
    </lineage>
</organism>
<feature type="domain" description="LysM" evidence="2">
    <location>
        <begin position="133"/>
        <end position="182"/>
    </location>
</feature>
<feature type="chain" id="PRO_5037349288" evidence="1">
    <location>
        <begin position="36"/>
        <end position="183"/>
    </location>
</feature>
<evidence type="ECO:0000313" key="3">
    <source>
        <dbReference type="EMBL" id="MBM3317524.1"/>
    </source>
</evidence>
<feature type="signal peptide" evidence="1">
    <location>
        <begin position="1"/>
        <end position="35"/>
    </location>
</feature>
<keyword evidence="1" id="KW-0732">Signal</keyword>
<dbReference type="Pfam" id="PF01476">
    <property type="entry name" value="LysM"/>
    <property type="match status" value="1"/>
</dbReference>
<dbReference type="Gene3D" id="3.10.350.10">
    <property type="entry name" value="LysM domain"/>
    <property type="match status" value="1"/>
</dbReference>
<dbReference type="InterPro" id="IPR036779">
    <property type="entry name" value="LysM_dom_sf"/>
</dbReference>
<dbReference type="InterPro" id="IPR018392">
    <property type="entry name" value="LysM"/>
</dbReference>
<protein>
    <submittedName>
        <fullName evidence="3">LysM peptidoglycan-binding domain-containing protein</fullName>
    </submittedName>
</protein>
<proteinExistence type="predicted"/>
<sequence>MTSAWGKGTRRRTRFGRIAGILAGSAALAGLTMLAACGAPPPVELPDPAKGEFLTLEQQYALNGEQLAEYCRLLDGHLAGLHADLELARTLSDSLGAVVDSLNAVQSELNTRTRRLTTEVNRLKQARAGATEYTTREGDTLMKLAAIFYDSNAEWRRIYNANQDKIPDPGAPLPAGLKLTIPQ</sequence>
<accession>A0A937XAM4</accession>
<comment type="caution">
    <text evidence="3">The sequence shown here is derived from an EMBL/GenBank/DDBJ whole genome shotgun (WGS) entry which is preliminary data.</text>
</comment>
<gene>
    <name evidence="3" type="ORF">FJY75_06685</name>
</gene>
<dbReference type="AlphaFoldDB" id="A0A937XAM4"/>
<evidence type="ECO:0000259" key="2">
    <source>
        <dbReference type="Pfam" id="PF01476"/>
    </source>
</evidence>
<name>A0A937XAM4_UNCEI</name>
<dbReference type="EMBL" id="VGIY01000138">
    <property type="protein sequence ID" value="MBM3317524.1"/>
    <property type="molecule type" value="Genomic_DNA"/>
</dbReference>
<reference evidence="3" key="1">
    <citation type="submission" date="2019-03" db="EMBL/GenBank/DDBJ databases">
        <title>Lake Tanganyika Metagenome-Assembled Genomes (MAGs).</title>
        <authorList>
            <person name="Tran P."/>
        </authorList>
    </citation>
    <scope>NUCLEOTIDE SEQUENCE</scope>
    <source>
        <strain evidence="3">M_DeepCast_400m_m2_100</strain>
    </source>
</reference>
<dbReference type="Proteomes" id="UP000748308">
    <property type="component" value="Unassembled WGS sequence"/>
</dbReference>
<evidence type="ECO:0000256" key="1">
    <source>
        <dbReference type="SAM" id="SignalP"/>
    </source>
</evidence>